<dbReference type="EMBL" id="WNVC01000356">
    <property type="protein sequence ID" value="MDZ5000478.1"/>
    <property type="molecule type" value="Genomic_DNA"/>
</dbReference>
<sequence length="225" mass="24731">SYRLEKDVINAEIEILRELGVEFKTGVEVGKDVTLKELRGQGYEAFYVAIGAQAGRNLGIEGEEVEGVMTGVDFLREVNLGNDTKLDGEVVVIGGGNVAIDVARTSARVGAAKTSMFCLESRKEMPALDEEIDEALAEDIEINNSWGPKRILTENGKVVGIEFKKCISVFDENKRFNPKFDEKEVKIVKARHILISVGQGIDRGNLLEGSQVELNPNKTIKTDSF</sequence>
<dbReference type="Gene3D" id="3.50.50.60">
    <property type="entry name" value="FAD/NAD(P)-binding domain"/>
    <property type="match status" value="1"/>
</dbReference>
<reference evidence="2" key="1">
    <citation type="submission" date="2019-11" db="EMBL/GenBank/DDBJ databases">
        <title>Characterization of Clostridium perfringens isolates from swine manure treated agricultural soils.</title>
        <authorList>
            <person name="Wushke S.T."/>
        </authorList>
    </citation>
    <scope>NUCLEOTIDE SEQUENCE</scope>
    <source>
        <strain evidence="2">X26</strain>
    </source>
</reference>
<organism evidence="2 3">
    <name type="scientific">Clostridium perfringens</name>
    <dbReference type="NCBI Taxonomy" id="1502"/>
    <lineage>
        <taxon>Bacteria</taxon>
        <taxon>Bacillati</taxon>
        <taxon>Bacillota</taxon>
        <taxon>Clostridia</taxon>
        <taxon>Eubacteriales</taxon>
        <taxon>Clostridiaceae</taxon>
        <taxon>Clostridium</taxon>
    </lineage>
</organism>
<dbReference type="RefSeq" id="WP_322458747.1">
    <property type="nucleotide sequence ID" value="NZ_WNVC01000356.1"/>
</dbReference>
<dbReference type="SUPFAM" id="SSF51971">
    <property type="entry name" value="Nucleotide-binding domain"/>
    <property type="match status" value="1"/>
</dbReference>
<name>A0AAW9IJ05_CLOPF</name>
<dbReference type="InterPro" id="IPR036188">
    <property type="entry name" value="FAD/NAD-bd_sf"/>
</dbReference>
<evidence type="ECO:0000259" key="1">
    <source>
        <dbReference type="Pfam" id="PF07992"/>
    </source>
</evidence>
<dbReference type="InterPro" id="IPR023753">
    <property type="entry name" value="FAD/NAD-binding_dom"/>
</dbReference>
<proteinExistence type="predicted"/>
<evidence type="ECO:0000313" key="3">
    <source>
        <dbReference type="Proteomes" id="UP001291306"/>
    </source>
</evidence>
<dbReference type="Proteomes" id="UP001291306">
    <property type="component" value="Unassembled WGS sequence"/>
</dbReference>
<feature type="non-terminal residue" evidence="2">
    <location>
        <position position="225"/>
    </location>
</feature>
<dbReference type="AlphaFoldDB" id="A0AAW9IJ05"/>
<accession>A0AAW9IJ05</accession>
<dbReference type="GO" id="GO:0016491">
    <property type="term" value="F:oxidoreductase activity"/>
    <property type="evidence" value="ECO:0007669"/>
    <property type="project" value="InterPro"/>
</dbReference>
<comment type="caution">
    <text evidence="2">The sequence shown here is derived from an EMBL/GenBank/DDBJ whole genome shotgun (WGS) entry which is preliminary data.</text>
</comment>
<dbReference type="PANTHER" id="PTHR42783">
    <property type="entry name" value="GLUTAMATE SYNTHASE [NADPH] SMALL CHAIN"/>
    <property type="match status" value="1"/>
</dbReference>
<feature type="non-terminal residue" evidence="2">
    <location>
        <position position="1"/>
    </location>
</feature>
<evidence type="ECO:0000313" key="2">
    <source>
        <dbReference type="EMBL" id="MDZ5000478.1"/>
    </source>
</evidence>
<protein>
    <submittedName>
        <fullName evidence="2">Pyridine nucleotide-disulfide oxidoreductase</fullName>
    </submittedName>
</protein>
<gene>
    <name evidence="2" type="ORF">GNF79_15660</name>
</gene>
<dbReference type="Pfam" id="PF07992">
    <property type="entry name" value="Pyr_redox_2"/>
    <property type="match status" value="1"/>
</dbReference>
<dbReference type="PRINTS" id="PR00419">
    <property type="entry name" value="ADXRDTASE"/>
</dbReference>
<feature type="domain" description="FAD/NAD(P)-binding" evidence="1">
    <location>
        <begin position="24"/>
        <end position="224"/>
    </location>
</feature>
<dbReference type="PANTHER" id="PTHR42783:SF3">
    <property type="entry name" value="GLUTAMATE SYNTHASE [NADPH] SMALL CHAIN-RELATED"/>
    <property type="match status" value="1"/>
</dbReference>